<dbReference type="EMBL" id="CALNXK010000002">
    <property type="protein sequence ID" value="CAH3033430.1"/>
    <property type="molecule type" value="Genomic_DNA"/>
</dbReference>
<accession>A0ABN8MQT2</accession>
<organism evidence="1 2">
    <name type="scientific">Porites lobata</name>
    <dbReference type="NCBI Taxonomy" id="104759"/>
    <lineage>
        <taxon>Eukaryota</taxon>
        <taxon>Metazoa</taxon>
        <taxon>Cnidaria</taxon>
        <taxon>Anthozoa</taxon>
        <taxon>Hexacorallia</taxon>
        <taxon>Scleractinia</taxon>
        <taxon>Fungiina</taxon>
        <taxon>Poritidae</taxon>
        <taxon>Porites</taxon>
    </lineage>
</organism>
<evidence type="ECO:0000313" key="2">
    <source>
        <dbReference type="Proteomes" id="UP001159405"/>
    </source>
</evidence>
<dbReference type="PANTHER" id="PTHR33845:SF1">
    <property type="entry name" value="C2H2-TYPE DOMAIN-CONTAINING PROTEIN"/>
    <property type="match status" value="1"/>
</dbReference>
<dbReference type="Proteomes" id="UP001159405">
    <property type="component" value="Unassembled WGS sequence"/>
</dbReference>
<keyword evidence="2" id="KW-1185">Reference proteome</keyword>
<reference evidence="1 2" key="1">
    <citation type="submission" date="2022-05" db="EMBL/GenBank/DDBJ databases">
        <authorList>
            <consortium name="Genoscope - CEA"/>
            <person name="William W."/>
        </authorList>
    </citation>
    <scope>NUCLEOTIDE SEQUENCE [LARGE SCALE GENOMIC DNA]</scope>
</reference>
<comment type="caution">
    <text evidence="1">The sequence shown here is derived from an EMBL/GenBank/DDBJ whole genome shotgun (WGS) entry which is preliminary data.</text>
</comment>
<evidence type="ECO:0000313" key="1">
    <source>
        <dbReference type="EMBL" id="CAH3033430.1"/>
    </source>
</evidence>
<name>A0ABN8MQT2_9CNID</name>
<proteinExistence type="predicted"/>
<sequence length="466" mass="51832">MMVSTSTDSTETALSSPTVVVEPVSVQKRQETFLLEAEASSIEDICDNGRKGPADRMAATIKGHITRFINEGNNVTNAKEMENAILSHGGLPGIRVVMLDSLGEPETVPATQQKITGISKLNNFRFYPGGMRVWQAFDIGPGKCISLEGTNGMFGFVVNLFSDMLLFSTERHYQNISVTFSLGEFKEIAPRRKLKEPTKTSTADLAEEEDYGQGCTRSFQRHCSLEKHLAFGTCTKTVERETLLDKAKVKYAARLEEGSSSVPTIPLPPETCPRNTGYVTPPEGFALKQVKKAYRFNEKQREYLTARFTIGQESGKTVDAEIVATEMRRAKGLNWERLFSVSEFLTTQQVASFFSRMAAKVKQQTAPCAQAVTEQDLLAMEEEFNLSNAKESVFEQLNVTHPIHYQQYNICSMVKNSTLKNLKLAILKLLCECFNLALPSGVDQRKKTSYIALLEDLVRCCSCSAV</sequence>
<gene>
    <name evidence="1" type="ORF">PLOB_00016512</name>
</gene>
<dbReference type="PANTHER" id="PTHR33845">
    <property type="entry name" value="C2H2-TYPE DOMAIN-CONTAINING PROTEIN"/>
    <property type="match status" value="1"/>
</dbReference>
<protein>
    <submittedName>
        <fullName evidence="1">Uncharacterized protein</fullName>
    </submittedName>
</protein>